<dbReference type="GO" id="GO:0020037">
    <property type="term" value="F:heme binding"/>
    <property type="evidence" value="ECO:0007669"/>
    <property type="project" value="InterPro"/>
</dbReference>
<keyword evidence="6 8" id="KW-0503">Monooxygenase</keyword>
<dbReference type="InterPro" id="IPR036396">
    <property type="entry name" value="Cyt_P450_sf"/>
</dbReference>
<comment type="similarity">
    <text evidence="2 8">Belongs to the cytochrome P450 family.</text>
</comment>
<feature type="binding site" description="axial binding residue" evidence="7">
    <location>
        <position position="197"/>
    </location>
    <ligand>
        <name>heme</name>
        <dbReference type="ChEBI" id="CHEBI:30413"/>
    </ligand>
    <ligandPart>
        <name>Fe</name>
        <dbReference type="ChEBI" id="CHEBI:18248"/>
    </ligandPart>
</feature>
<gene>
    <name evidence="9" type="ORF">HYALB_00011976</name>
</gene>
<dbReference type="Proteomes" id="UP000701801">
    <property type="component" value="Unassembled WGS sequence"/>
</dbReference>
<dbReference type="GO" id="GO:0005506">
    <property type="term" value="F:iron ion binding"/>
    <property type="evidence" value="ECO:0007669"/>
    <property type="project" value="InterPro"/>
</dbReference>
<evidence type="ECO:0000256" key="4">
    <source>
        <dbReference type="ARBA" id="ARBA00023002"/>
    </source>
</evidence>
<dbReference type="PROSITE" id="PS00086">
    <property type="entry name" value="CYTOCHROME_P450"/>
    <property type="match status" value="1"/>
</dbReference>
<evidence type="ECO:0000256" key="7">
    <source>
        <dbReference type="PIRSR" id="PIRSR602401-1"/>
    </source>
</evidence>
<dbReference type="EMBL" id="CAJVRM010000099">
    <property type="protein sequence ID" value="CAG8974306.1"/>
    <property type="molecule type" value="Genomic_DNA"/>
</dbReference>
<dbReference type="Pfam" id="PF00067">
    <property type="entry name" value="p450"/>
    <property type="match status" value="1"/>
</dbReference>
<evidence type="ECO:0000256" key="6">
    <source>
        <dbReference type="ARBA" id="ARBA00023033"/>
    </source>
</evidence>
<dbReference type="InterPro" id="IPR050121">
    <property type="entry name" value="Cytochrome_P450_monoxygenase"/>
</dbReference>
<proteinExistence type="inferred from homology"/>
<reference evidence="9" key="1">
    <citation type="submission" date="2021-07" db="EMBL/GenBank/DDBJ databases">
        <authorList>
            <person name="Durling M."/>
        </authorList>
    </citation>
    <scope>NUCLEOTIDE SEQUENCE</scope>
</reference>
<keyword evidence="7 8" id="KW-0349">Heme</keyword>
<dbReference type="SUPFAM" id="SSF48264">
    <property type="entry name" value="Cytochrome P450"/>
    <property type="match status" value="1"/>
</dbReference>
<evidence type="ECO:0000256" key="5">
    <source>
        <dbReference type="ARBA" id="ARBA00023004"/>
    </source>
</evidence>
<dbReference type="AlphaFoldDB" id="A0A9N9LKL8"/>
<evidence type="ECO:0000256" key="1">
    <source>
        <dbReference type="ARBA" id="ARBA00001971"/>
    </source>
</evidence>
<keyword evidence="10" id="KW-1185">Reference proteome</keyword>
<dbReference type="OrthoDB" id="3945418at2759"/>
<dbReference type="InterPro" id="IPR001128">
    <property type="entry name" value="Cyt_P450"/>
</dbReference>
<protein>
    <submittedName>
        <fullName evidence="9">Uncharacterized protein</fullName>
    </submittedName>
</protein>
<evidence type="ECO:0000313" key="10">
    <source>
        <dbReference type="Proteomes" id="UP000701801"/>
    </source>
</evidence>
<dbReference type="GO" id="GO:0016705">
    <property type="term" value="F:oxidoreductase activity, acting on paired donors, with incorporation or reduction of molecular oxygen"/>
    <property type="evidence" value="ECO:0007669"/>
    <property type="project" value="InterPro"/>
</dbReference>
<sequence>MAHEVYKLANQVEDIRQKRDESYLNSGHRTVFHDLLLSKLPQAEKSQSRLCDEAFSLVTAGSGTSSACDISLSYFIAANPGVQQKLLNELKEVMPRLTDHASLQQLENLPYLDTVTREGLRLGHSVTHRLSRTFSEKALQYRGQVIPPGTNVNMTHIFIHENEELFPDPMVFRPERWLKNKDLHRYLLPFSKGPRSCLGINLAWAELFLIVGTVFRRFNFDIEMVSRERDIDTAKDVVMLVPRVDSPGVLVKILQNEE</sequence>
<dbReference type="InterPro" id="IPR017972">
    <property type="entry name" value="Cyt_P450_CS"/>
</dbReference>
<comment type="caution">
    <text evidence="9">The sequence shown here is derived from an EMBL/GenBank/DDBJ whole genome shotgun (WGS) entry which is preliminary data.</text>
</comment>
<evidence type="ECO:0000256" key="3">
    <source>
        <dbReference type="ARBA" id="ARBA00022723"/>
    </source>
</evidence>
<dbReference type="PANTHER" id="PTHR24305">
    <property type="entry name" value="CYTOCHROME P450"/>
    <property type="match status" value="1"/>
</dbReference>
<dbReference type="InterPro" id="IPR002401">
    <property type="entry name" value="Cyt_P450_E_grp-I"/>
</dbReference>
<dbReference type="PANTHER" id="PTHR24305:SF157">
    <property type="entry name" value="N-ACETYLTRYPTOPHAN 6-HYDROXYLASE IVOC-RELATED"/>
    <property type="match status" value="1"/>
</dbReference>
<evidence type="ECO:0000256" key="2">
    <source>
        <dbReference type="ARBA" id="ARBA00010617"/>
    </source>
</evidence>
<name>A0A9N9LKL8_9HELO</name>
<dbReference type="Gene3D" id="1.10.630.10">
    <property type="entry name" value="Cytochrome P450"/>
    <property type="match status" value="1"/>
</dbReference>
<accession>A0A9N9LKL8</accession>
<keyword evidence="4 8" id="KW-0560">Oxidoreductase</keyword>
<dbReference type="GO" id="GO:0004497">
    <property type="term" value="F:monooxygenase activity"/>
    <property type="evidence" value="ECO:0007669"/>
    <property type="project" value="UniProtKB-KW"/>
</dbReference>
<dbReference type="PRINTS" id="PR00385">
    <property type="entry name" value="P450"/>
</dbReference>
<keyword evidence="3 7" id="KW-0479">Metal-binding</keyword>
<keyword evidence="5 7" id="KW-0408">Iron</keyword>
<evidence type="ECO:0000313" key="9">
    <source>
        <dbReference type="EMBL" id="CAG8974306.1"/>
    </source>
</evidence>
<dbReference type="CDD" id="cd11062">
    <property type="entry name" value="CYP58-like"/>
    <property type="match status" value="1"/>
</dbReference>
<evidence type="ECO:0000256" key="8">
    <source>
        <dbReference type="RuleBase" id="RU000461"/>
    </source>
</evidence>
<organism evidence="9 10">
    <name type="scientific">Hymenoscyphus albidus</name>
    <dbReference type="NCBI Taxonomy" id="595503"/>
    <lineage>
        <taxon>Eukaryota</taxon>
        <taxon>Fungi</taxon>
        <taxon>Dikarya</taxon>
        <taxon>Ascomycota</taxon>
        <taxon>Pezizomycotina</taxon>
        <taxon>Leotiomycetes</taxon>
        <taxon>Helotiales</taxon>
        <taxon>Helotiaceae</taxon>
        <taxon>Hymenoscyphus</taxon>
    </lineage>
</organism>
<dbReference type="PRINTS" id="PR00463">
    <property type="entry name" value="EP450I"/>
</dbReference>
<comment type="cofactor">
    <cofactor evidence="1 7">
        <name>heme</name>
        <dbReference type="ChEBI" id="CHEBI:30413"/>
    </cofactor>
</comment>